<dbReference type="InterPro" id="IPR022867">
    <property type="entry name" value="MsrP"/>
</dbReference>
<dbReference type="Proteomes" id="UP001165679">
    <property type="component" value="Unassembled WGS sequence"/>
</dbReference>
<dbReference type="GO" id="GO:0043546">
    <property type="term" value="F:molybdopterin cofactor binding"/>
    <property type="evidence" value="ECO:0007669"/>
    <property type="project" value="UniProtKB-UniRule"/>
</dbReference>
<comment type="caution">
    <text evidence="8">The sequence shown here is derived from an EMBL/GenBank/DDBJ whole genome shotgun (WGS) entry which is preliminary data.</text>
</comment>
<dbReference type="PANTHER" id="PTHR43032:SF3">
    <property type="entry name" value="PROTEIN-METHIONINE-SULFOXIDE REDUCTASE CATALYTIC SUBUNIT MSRP"/>
    <property type="match status" value="1"/>
</dbReference>
<feature type="region of interest" description="Disordered" evidence="6">
    <location>
        <begin position="55"/>
        <end position="88"/>
    </location>
</feature>
<dbReference type="EC" id="1.8.5.-" evidence="5"/>
<dbReference type="InterPro" id="IPR036374">
    <property type="entry name" value="OxRdtase_Mopterin-bd_sf"/>
</dbReference>
<dbReference type="GO" id="GO:0046872">
    <property type="term" value="F:metal ion binding"/>
    <property type="evidence" value="ECO:0007669"/>
    <property type="project" value="UniProtKB-KW"/>
</dbReference>
<feature type="binding site" evidence="5">
    <location>
        <position position="238"/>
    </location>
    <ligand>
        <name>Mo-molybdopterin</name>
        <dbReference type="ChEBI" id="CHEBI:71302"/>
    </ligand>
</feature>
<comment type="similarity">
    <text evidence="5">Belongs to the MsrP family.</text>
</comment>
<feature type="binding site" evidence="5">
    <location>
        <position position="150"/>
    </location>
    <ligand>
        <name>Mo-molybdopterin</name>
        <dbReference type="ChEBI" id="CHEBI:71302"/>
    </ligand>
    <ligandPart>
        <name>Mo</name>
        <dbReference type="ChEBI" id="CHEBI:28685"/>
    </ligandPart>
</feature>
<keyword evidence="2 5" id="KW-0479">Metal-binding</keyword>
<evidence type="ECO:0000313" key="9">
    <source>
        <dbReference type="Proteomes" id="UP001165679"/>
    </source>
</evidence>
<dbReference type="SUPFAM" id="SSF56524">
    <property type="entry name" value="Oxidoreductase molybdopterin-binding domain"/>
    <property type="match status" value="1"/>
</dbReference>
<dbReference type="NCBIfam" id="NF003767">
    <property type="entry name" value="PRK05363.1"/>
    <property type="match status" value="1"/>
</dbReference>
<feature type="binding site" evidence="5">
    <location>
        <begin position="249"/>
        <end position="251"/>
    </location>
    <ligand>
        <name>Mo-molybdopterin</name>
        <dbReference type="ChEBI" id="CHEBI:71302"/>
    </ligand>
</feature>
<keyword evidence="9" id="KW-1185">Reference proteome</keyword>
<evidence type="ECO:0000256" key="2">
    <source>
        <dbReference type="ARBA" id="ARBA00022723"/>
    </source>
</evidence>
<evidence type="ECO:0000256" key="1">
    <source>
        <dbReference type="ARBA" id="ARBA00022505"/>
    </source>
</evidence>
<keyword evidence="3 5" id="KW-0732">Signal</keyword>
<evidence type="ECO:0000256" key="4">
    <source>
        <dbReference type="ARBA" id="ARBA00023002"/>
    </source>
</evidence>
<comment type="cofactor">
    <cofactor evidence="5">
        <name>Mo-molybdopterin</name>
        <dbReference type="ChEBI" id="CHEBI:71302"/>
    </cofactor>
    <text evidence="5">Binds 1 Mo-molybdopterin (Mo-MPT) cofactor per subunit.</text>
</comment>
<reference evidence="8" key="2">
    <citation type="submission" date="2022-10" db="EMBL/GenBank/DDBJ databases">
        <authorList>
            <person name="Trinh H.N."/>
        </authorList>
    </citation>
    <scope>NUCLEOTIDE SEQUENCE</scope>
    <source>
        <strain evidence="8">RN2-1</strain>
    </source>
</reference>
<feature type="compositionally biased region" description="Basic and acidic residues" evidence="6">
    <location>
        <begin position="67"/>
        <end position="79"/>
    </location>
</feature>
<reference evidence="8" key="1">
    <citation type="submission" date="2022-09" db="EMBL/GenBank/DDBJ databases">
        <title>Rhodovastum sp. nov. RN2-1 isolated from soil in Seongnam, South Korea.</title>
        <authorList>
            <person name="Le N.T."/>
        </authorList>
    </citation>
    <scope>NUCLEOTIDE SEQUENCE</scope>
    <source>
        <strain evidence="8">RN2-1</strain>
    </source>
</reference>
<evidence type="ECO:0000259" key="7">
    <source>
        <dbReference type="Pfam" id="PF00174"/>
    </source>
</evidence>
<comment type="function">
    <text evidence="5">Part of the MsrPQ system that repairs oxidized periplasmic proteins containing methionine sulfoxide residues (Met-O), using respiratory chain electrons. Thus protects these proteins from oxidative-stress damage caused by reactive species of oxygen and chlorine generated by the host defense mechanisms. MsrPQ is essential for the maintenance of envelope integrity under bleach stress, rescuing a wide series of structurally unrelated periplasmic proteins from methionine oxidation. The catalytic subunit MsrP is non-stereospecific, being able to reduce both (R-) and (S-) diastereoisomers of methionine sulfoxide.</text>
</comment>
<sequence length="330" mass="36803">MFIHRRRGWEIPERLATPEALVLGRRALAGKAAAGLGVIAAGLAATPAEAQWSIFGGGKPAPQPPRKALEAARNPKYDGGRPLSPEEDATTYNNYYEFGSSKSVYGAAKALPVEPWSIAITGMVKTPRSIAFEDLMKQVTLEERVYRHRCVEAWAMTVPWVGFPLAELVRIAEPQSDAKYLVFTTLADPKTMPGLHQSWYPWPYIEGVTIEEANNELAFLSVGMYGKVLPPQNGAPIRLTLPWKYGFKSAKSIVKVEFTDKRPHSFWEQLQDSEYGFWANVNPAVPHPRWSQAQERLLGSNEMVPTQIWNGYGPFVAGLYANLKNERLFA</sequence>
<organism evidence="8 9">
    <name type="scientific">Limobrevibacterium gyesilva</name>
    <dbReference type="NCBI Taxonomy" id="2991712"/>
    <lineage>
        <taxon>Bacteria</taxon>
        <taxon>Pseudomonadati</taxon>
        <taxon>Pseudomonadota</taxon>
        <taxon>Alphaproteobacteria</taxon>
        <taxon>Acetobacterales</taxon>
        <taxon>Acetobacteraceae</taxon>
        <taxon>Limobrevibacterium</taxon>
    </lineage>
</organism>
<dbReference type="RefSeq" id="WP_264712488.1">
    <property type="nucleotide sequence ID" value="NZ_JAPDNT010000002.1"/>
</dbReference>
<protein>
    <recommendedName>
        <fullName evidence="5">Protein-methionine-sulfoxide reductase catalytic subunit MsrP</fullName>
        <ecNumber evidence="5">1.8.5.-</ecNumber>
    </recommendedName>
</protein>
<comment type="catalytic activity">
    <reaction evidence="5">
        <text>L-methionyl-[protein] + a quinone + H2O = L-methionyl-(S)-S-oxide-[protein] + a quinol</text>
        <dbReference type="Rhea" id="RHEA:51292"/>
        <dbReference type="Rhea" id="RHEA-COMP:12313"/>
        <dbReference type="Rhea" id="RHEA-COMP:12315"/>
        <dbReference type="ChEBI" id="CHEBI:15377"/>
        <dbReference type="ChEBI" id="CHEBI:16044"/>
        <dbReference type="ChEBI" id="CHEBI:24646"/>
        <dbReference type="ChEBI" id="CHEBI:44120"/>
        <dbReference type="ChEBI" id="CHEBI:132124"/>
    </reaction>
</comment>
<feature type="domain" description="Oxidoreductase molybdopterin-binding" evidence="7">
    <location>
        <begin position="113"/>
        <end position="267"/>
    </location>
</feature>
<dbReference type="PANTHER" id="PTHR43032">
    <property type="entry name" value="PROTEIN-METHIONINE-SULFOXIDE REDUCTASE"/>
    <property type="match status" value="1"/>
</dbReference>
<dbReference type="GO" id="GO:0030091">
    <property type="term" value="P:protein repair"/>
    <property type="evidence" value="ECO:0007669"/>
    <property type="project" value="UniProtKB-UniRule"/>
</dbReference>
<evidence type="ECO:0000256" key="6">
    <source>
        <dbReference type="SAM" id="MobiDB-lite"/>
    </source>
</evidence>
<accession>A0AA41YI24</accession>
<evidence type="ECO:0000256" key="3">
    <source>
        <dbReference type="ARBA" id="ARBA00022729"/>
    </source>
</evidence>
<feature type="binding site" evidence="5">
    <location>
        <position position="93"/>
    </location>
    <ligand>
        <name>Mo-molybdopterin</name>
        <dbReference type="ChEBI" id="CHEBI:71302"/>
    </ligand>
</feature>
<comment type="subunit">
    <text evidence="5">Heterodimer of a catalytic subunit (MsrP) and a heme-binding subunit (MsrQ).</text>
</comment>
<dbReference type="GO" id="GO:0016672">
    <property type="term" value="F:oxidoreductase activity, acting on a sulfur group of donors, quinone or similar compound as acceptor"/>
    <property type="evidence" value="ECO:0007669"/>
    <property type="project" value="UniProtKB-UniRule"/>
</dbReference>
<dbReference type="HAMAP" id="MF_01206">
    <property type="entry name" value="MsrP"/>
    <property type="match status" value="1"/>
</dbReference>
<gene>
    <name evidence="5 8" type="primary">msrP</name>
    <name evidence="8" type="ORF">OL599_04710</name>
</gene>
<evidence type="ECO:0000256" key="5">
    <source>
        <dbReference type="HAMAP-Rule" id="MF_01206"/>
    </source>
</evidence>
<dbReference type="Pfam" id="PF00174">
    <property type="entry name" value="Oxidored_molyb"/>
    <property type="match status" value="1"/>
</dbReference>
<dbReference type="EMBL" id="JAPDNT010000002">
    <property type="protein sequence ID" value="MCW3473871.1"/>
    <property type="molecule type" value="Genomic_DNA"/>
</dbReference>
<keyword evidence="1 5" id="KW-0500">Molybdenum</keyword>
<keyword evidence="4 5" id="KW-0560">Oxidoreductase</keyword>
<feature type="binding site" evidence="5">
    <location>
        <position position="233"/>
    </location>
    <ligand>
        <name>Mo-molybdopterin</name>
        <dbReference type="ChEBI" id="CHEBI:71302"/>
    </ligand>
</feature>
<proteinExistence type="inferred from homology"/>
<feature type="binding site" evidence="5">
    <location>
        <position position="185"/>
    </location>
    <ligand>
        <name>Mo-molybdopterin</name>
        <dbReference type="ChEBI" id="CHEBI:71302"/>
    </ligand>
</feature>
<evidence type="ECO:0000313" key="8">
    <source>
        <dbReference type="EMBL" id="MCW3473871.1"/>
    </source>
</evidence>
<dbReference type="InterPro" id="IPR000572">
    <property type="entry name" value="OxRdtase_Mopterin-bd_dom"/>
</dbReference>
<name>A0AA41YI24_9PROT</name>
<comment type="catalytic activity">
    <reaction evidence="5">
        <text>L-methionyl-[protein] + a quinone + H2O = L-methionyl-(R)-S-oxide-[protein] + a quinol</text>
        <dbReference type="Rhea" id="RHEA:51296"/>
        <dbReference type="Rhea" id="RHEA-COMP:12313"/>
        <dbReference type="Rhea" id="RHEA-COMP:12314"/>
        <dbReference type="ChEBI" id="CHEBI:15377"/>
        <dbReference type="ChEBI" id="CHEBI:16044"/>
        <dbReference type="ChEBI" id="CHEBI:24646"/>
        <dbReference type="ChEBI" id="CHEBI:45764"/>
        <dbReference type="ChEBI" id="CHEBI:132124"/>
    </reaction>
</comment>
<dbReference type="Gene3D" id="3.90.420.10">
    <property type="entry name" value="Oxidoreductase, molybdopterin-binding domain"/>
    <property type="match status" value="1"/>
</dbReference>
<feature type="binding site" evidence="5">
    <location>
        <begin position="96"/>
        <end position="97"/>
    </location>
    <ligand>
        <name>Mo-molybdopterin</name>
        <dbReference type="ChEBI" id="CHEBI:71302"/>
    </ligand>
</feature>
<dbReference type="AlphaFoldDB" id="A0AA41YI24"/>